<organism evidence="2 3">
    <name type="scientific">Porphyra umbilicalis</name>
    <name type="common">Purple laver</name>
    <name type="synonym">Red alga</name>
    <dbReference type="NCBI Taxonomy" id="2786"/>
    <lineage>
        <taxon>Eukaryota</taxon>
        <taxon>Rhodophyta</taxon>
        <taxon>Bangiophyceae</taxon>
        <taxon>Bangiales</taxon>
        <taxon>Bangiaceae</taxon>
        <taxon>Porphyra</taxon>
    </lineage>
</organism>
<dbReference type="EMBL" id="KV919076">
    <property type="protein sequence ID" value="OSX72228.1"/>
    <property type="molecule type" value="Genomic_DNA"/>
</dbReference>
<evidence type="ECO:0000256" key="1">
    <source>
        <dbReference type="SAM" id="MobiDB-lite"/>
    </source>
</evidence>
<feature type="region of interest" description="Disordered" evidence="1">
    <location>
        <begin position="257"/>
        <end position="301"/>
    </location>
</feature>
<proteinExistence type="predicted"/>
<feature type="region of interest" description="Disordered" evidence="1">
    <location>
        <begin position="52"/>
        <end position="73"/>
    </location>
</feature>
<name>A0A1X6NUE8_PORUM</name>
<keyword evidence="3" id="KW-1185">Reference proteome</keyword>
<protein>
    <submittedName>
        <fullName evidence="2">Uncharacterized protein</fullName>
    </submittedName>
</protein>
<evidence type="ECO:0000313" key="3">
    <source>
        <dbReference type="Proteomes" id="UP000218209"/>
    </source>
</evidence>
<feature type="region of interest" description="Disordered" evidence="1">
    <location>
        <begin position="415"/>
        <end position="437"/>
    </location>
</feature>
<dbReference type="AlphaFoldDB" id="A0A1X6NUE8"/>
<feature type="region of interest" description="Disordered" evidence="1">
    <location>
        <begin position="92"/>
        <end position="137"/>
    </location>
</feature>
<reference evidence="2 3" key="1">
    <citation type="submission" date="2017-03" db="EMBL/GenBank/DDBJ databases">
        <title>WGS assembly of Porphyra umbilicalis.</title>
        <authorList>
            <person name="Brawley S.H."/>
            <person name="Blouin N.A."/>
            <person name="Ficko-Blean E."/>
            <person name="Wheeler G.L."/>
            <person name="Lohr M."/>
            <person name="Goodson H.V."/>
            <person name="Jenkins J.W."/>
            <person name="Blaby-Haas C.E."/>
            <person name="Helliwell K.E."/>
            <person name="Chan C."/>
            <person name="Marriage T."/>
            <person name="Bhattacharya D."/>
            <person name="Klein A.S."/>
            <person name="Badis Y."/>
            <person name="Brodie J."/>
            <person name="Cao Y."/>
            <person name="Collen J."/>
            <person name="Dittami S.M."/>
            <person name="Gachon C.M."/>
            <person name="Green B.R."/>
            <person name="Karpowicz S."/>
            <person name="Kim J.W."/>
            <person name="Kudahl U."/>
            <person name="Lin S."/>
            <person name="Michel G."/>
            <person name="Mittag M."/>
            <person name="Olson B.J."/>
            <person name="Pangilinan J."/>
            <person name="Peng Y."/>
            <person name="Qiu H."/>
            <person name="Shu S."/>
            <person name="Singer J.T."/>
            <person name="Smith A.G."/>
            <person name="Sprecher B.N."/>
            <person name="Wagner V."/>
            <person name="Wang W."/>
            <person name="Wang Z.-Y."/>
            <person name="Yan J."/>
            <person name="Yarish C."/>
            <person name="Zoeuner-Riek S."/>
            <person name="Zhuang Y."/>
            <person name="Zou Y."/>
            <person name="Lindquist E.A."/>
            <person name="Grimwood J."/>
            <person name="Barry K."/>
            <person name="Rokhsar D.S."/>
            <person name="Schmutz J."/>
            <person name="Stiller J.W."/>
            <person name="Grossman A.R."/>
            <person name="Prochnik S.E."/>
        </authorList>
    </citation>
    <scope>NUCLEOTIDE SEQUENCE [LARGE SCALE GENOMIC DNA]</scope>
    <source>
        <strain evidence="2">4086291</strain>
    </source>
</reference>
<feature type="compositionally biased region" description="Pro residues" evidence="1">
    <location>
        <begin position="116"/>
        <end position="126"/>
    </location>
</feature>
<feature type="compositionally biased region" description="Basic and acidic residues" evidence="1">
    <location>
        <begin position="100"/>
        <end position="114"/>
    </location>
</feature>
<feature type="region of interest" description="Disordered" evidence="1">
    <location>
        <begin position="153"/>
        <end position="179"/>
    </location>
</feature>
<gene>
    <name evidence="2" type="ORF">BU14_0457s0021</name>
</gene>
<feature type="compositionally biased region" description="Polar residues" evidence="1">
    <location>
        <begin position="52"/>
        <end position="65"/>
    </location>
</feature>
<dbReference type="Proteomes" id="UP000218209">
    <property type="component" value="Unassembled WGS sequence"/>
</dbReference>
<accession>A0A1X6NUE8</accession>
<sequence>MPVCWQRTTGGLLLGPGASVPDGGALLSSAATTGAAPQRCVLPAGAHPCWRNQRTAQSGGASRQPLSGPAVLPRPAATANALTRKILHPRWGLRWPRPTDCNKSRQAGRADRLPSKTPPPPPPDDPPWAAGVQQRESHLAVGVMAEVQGEAAAALGPTRSSRARPRPSLPSTAGGAPDQWADTHRVEWAPHHPSTDGAAECLTARVQGISVNAPAASRSERPRCSRPAEAALKHAFRTHNSPAAGFSLAKRRVSLSAHGNRPAPLSPHGGPADRIPSSARGRHTRTRPGSGRTETSDRRPWLHEGRAASRLVHPFAAFLVAGRQRELRPHANQLAIKRRCHGCYASRSLRLMREAGTLSNAIQVSCQAKGGAPLSTTRRLLVLNCIDTAPEDAGGGVERYSRTGGGGGCCTGRAAMRDGQGRRRPRGHSAVSSVRPPSCVGRCGNGCRCRRT</sequence>
<evidence type="ECO:0000313" key="2">
    <source>
        <dbReference type="EMBL" id="OSX72228.1"/>
    </source>
</evidence>